<dbReference type="OrthoDB" id="5365598at2"/>
<accession>A0A5C2H887</accession>
<gene>
    <name evidence="1" type="ORF">APAC_0264</name>
</gene>
<dbReference type="AlphaFoldDB" id="A0A5C2H887"/>
<dbReference type="Proteomes" id="UP000322726">
    <property type="component" value="Chromosome"/>
</dbReference>
<dbReference type="RefSeq" id="WP_130232396.1">
    <property type="nucleotide sequence ID" value="NZ_BMEF01000001.1"/>
</dbReference>
<evidence type="ECO:0000313" key="1">
    <source>
        <dbReference type="EMBL" id="QEP33426.1"/>
    </source>
</evidence>
<keyword evidence="2" id="KW-1185">Reference proteome</keyword>
<reference evidence="1" key="1">
    <citation type="submission" date="2019-09" db="EMBL/GenBank/DDBJ databases">
        <title>Complete genome sequencing of four Arcobacter species reveals a diverse suite of mobile elements.</title>
        <authorList>
            <person name="Miller W.G."/>
            <person name="Yee E."/>
            <person name="Bono J.L."/>
        </authorList>
    </citation>
    <scope>NUCLEOTIDE SEQUENCE [LARGE SCALE GENOMIC DNA]</scope>
    <source>
        <strain evidence="1">LMG 26638</strain>
    </source>
</reference>
<protein>
    <submittedName>
        <fullName evidence="1">Uncharacterized protein</fullName>
    </submittedName>
</protein>
<proteinExistence type="predicted"/>
<dbReference type="KEGG" id="apai:APAC_0264"/>
<evidence type="ECO:0000313" key="2">
    <source>
        <dbReference type="Proteomes" id="UP000322726"/>
    </source>
</evidence>
<reference evidence="1" key="2">
    <citation type="submission" date="2019-09" db="EMBL/GenBank/DDBJ databases">
        <title>Taxonomic note: a critical rebuttal of the proposed division of the genus Arcobacter into six genera, emended descriptions of Arcobacter anaerophilus and the genus Arcobacter, and an assessment of genus-level boundaries for Epsilonproteobacteria using in silico genomic comparator tools.</title>
        <authorList>
            <person name="On S.L.W."/>
            <person name="Miller W.G."/>
            <person name="Biggs P."/>
            <person name="Cornelius A."/>
            <person name="Vandamme P."/>
        </authorList>
    </citation>
    <scope>NUCLEOTIDE SEQUENCE [LARGE SCALE GENOMIC DNA]</scope>
    <source>
        <strain evidence="1">LMG 26638</strain>
    </source>
</reference>
<dbReference type="EMBL" id="CP035928">
    <property type="protein sequence ID" value="QEP33426.1"/>
    <property type="molecule type" value="Genomic_DNA"/>
</dbReference>
<sequence>MYKIILFSLISIYFCACSTSFNGLEIDKLKGKKEITIDYCTVDSYISNSETKEYGTIFTEYIDLDTSCLWNGLSRGFFEDLFKDSVDVKSMKVIERVDYGNQEFTTYLIDNKYYMNLIYEFSAFEDKFIIDYKGEYFTKLIKEKDVKYENKYLYKPRFISNYKESLVDKNMLNNYFGRDSNFEFAQ</sequence>
<organism evidence="1 2">
    <name type="scientific">Malaciobacter pacificus</name>
    <dbReference type="NCBI Taxonomy" id="1080223"/>
    <lineage>
        <taxon>Bacteria</taxon>
        <taxon>Pseudomonadati</taxon>
        <taxon>Campylobacterota</taxon>
        <taxon>Epsilonproteobacteria</taxon>
        <taxon>Campylobacterales</taxon>
        <taxon>Arcobacteraceae</taxon>
        <taxon>Malaciobacter</taxon>
    </lineage>
</organism>
<name>A0A5C2H887_9BACT</name>